<dbReference type="EMBL" id="OZ037948">
    <property type="protein sequence ID" value="CAL1709960.1"/>
    <property type="molecule type" value="Genomic_DNA"/>
</dbReference>
<dbReference type="Pfam" id="PF00248">
    <property type="entry name" value="Aldo_ket_red"/>
    <property type="match status" value="1"/>
</dbReference>
<organism evidence="4 5">
    <name type="scientific">Somion occarium</name>
    <dbReference type="NCBI Taxonomy" id="3059160"/>
    <lineage>
        <taxon>Eukaryota</taxon>
        <taxon>Fungi</taxon>
        <taxon>Dikarya</taxon>
        <taxon>Basidiomycota</taxon>
        <taxon>Agaricomycotina</taxon>
        <taxon>Agaricomycetes</taxon>
        <taxon>Polyporales</taxon>
        <taxon>Cerrenaceae</taxon>
        <taxon>Somion</taxon>
    </lineage>
</organism>
<dbReference type="SUPFAM" id="SSF51430">
    <property type="entry name" value="NAD(P)-linked oxidoreductase"/>
    <property type="match status" value="1"/>
</dbReference>
<accession>A0ABP1DQ96</accession>
<gene>
    <name evidence="4" type="ORF">GFSPODELE1_LOCUS7590</name>
</gene>
<dbReference type="Proteomes" id="UP001497453">
    <property type="component" value="Chromosome 5"/>
</dbReference>
<sequence length="457" mass="51053">MVGIFMGSVELPPAKISRKIPNASDTTIRTYSAISLFKVIFIRALGYVRLPSATGYSGLCTLFGSLHISTPSRMSSLFAPPPLPATKLGRHRQLAPIAGLHVSPICLGAMSIGDKWSEFGMGAMNKEDSFKLLDAFYKAGGNFIDTANSYQQESSEEFLGEWMEQRSIRDQIVLATKYTTDLKLGHPNVGQHTQYVGNNIKSMHLSVEASLKKLRTDYIDILYVHWWDFTTSIEEVMNGLHNLVVQGKVLYLGVSDTPAWVVAKANTYAKDHGKTPFVVYQGAWSILQRDLEREILPMARAEGMAIAPWNVLAAGKIRTDAEEQRRRETGEKGRTIFSPNWERTEDERKVCLALEKVAEEVGTKSITAVAIAYVMQKAPYVFPIVGGRKVEHLHQNIEALSISLSTEQIKYLESILPFDLGFPSAQIGTGEDYVSYFKLSGHFDKWPRQEVIRPTKD</sequence>
<feature type="domain" description="NADP-dependent oxidoreductase" evidence="3">
    <location>
        <begin position="104"/>
        <end position="416"/>
    </location>
</feature>
<evidence type="ECO:0000313" key="4">
    <source>
        <dbReference type="EMBL" id="CAL1709960.1"/>
    </source>
</evidence>
<dbReference type="InterPro" id="IPR036812">
    <property type="entry name" value="NAD(P)_OxRdtase_dom_sf"/>
</dbReference>
<evidence type="ECO:0000256" key="1">
    <source>
        <dbReference type="ARBA" id="ARBA00023002"/>
    </source>
</evidence>
<dbReference type="PANTHER" id="PTHR43364:SF2">
    <property type="entry name" value="ARYL-ALCOHOL DEHYDROGENASE AAD10-RELATED"/>
    <property type="match status" value="1"/>
</dbReference>
<keyword evidence="1" id="KW-0560">Oxidoreductase</keyword>
<dbReference type="InterPro" id="IPR023210">
    <property type="entry name" value="NADP_OxRdtase_dom"/>
</dbReference>
<protein>
    <recommendedName>
        <fullName evidence="3">NADP-dependent oxidoreductase domain-containing protein</fullName>
    </recommendedName>
</protein>
<evidence type="ECO:0000259" key="3">
    <source>
        <dbReference type="Pfam" id="PF00248"/>
    </source>
</evidence>
<keyword evidence="5" id="KW-1185">Reference proteome</keyword>
<dbReference type="PANTHER" id="PTHR43364">
    <property type="entry name" value="NADH-SPECIFIC METHYLGLYOXAL REDUCTASE-RELATED"/>
    <property type="match status" value="1"/>
</dbReference>
<evidence type="ECO:0000313" key="5">
    <source>
        <dbReference type="Proteomes" id="UP001497453"/>
    </source>
</evidence>
<dbReference type="CDD" id="cd19146">
    <property type="entry name" value="AKR_AKR9A1-2"/>
    <property type="match status" value="1"/>
</dbReference>
<dbReference type="InterPro" id="IPR050523">
    <property type="entry name" value="AKR_Detox_Biosynth"/>
</dbReference>
<comment type="similarity">
    <text evidence="2">Belongs to the aldo/keto reductase family. Aldo/keto reductase 2 subfamily.</text>
</comment>
<evidence type="ECO:0000256" key="2">
    <source>
        <dbReference type="ARBA" id="ARBA00038157"/>
    </source>
</evidence>
<dbReference type="Gene3D" id="3.20.20.100">
    <property type="entry name" value="NADP-dependent oxidoreductase domain"/>
    <property type="match status" value="1"/>
</dbReference>
<proteinExistence type="inferred from homology"/>
<reference evidence="5" key="1">
    <citation type="submission" date="2024-04" db="EMBL/GenBank/DDBJ databases">
        <authorList>
            <person name="Shaw F."/>
            <person name="Minotto A."/>
        </authorList>
    </citation>
    <scope>NUCLEOTIDE SEQUENCE [LARGE SCALE GENOMIC DNA]</scope>
</reference>
<name>A0ABP1DQ96_9APHY</name>